<keyword evidence="1" id="KW-0732">Signal</keyword>
<evidence type="ECO:0000313" key="2">
    <source>
        <dbReference type="EMBL" id="MCZ0703437.1"/>
    </source>
</evidence>
<evidence type="ECO:0000313" key="3">
    <source>
        <dbReference type="Proteomes" id="UP001084197"/>
    </source>
</evidence>
<name>A0A9J6RD61_9BACI</name>
<sequence>MRKRSLLVFLVVGLLLVGCNNPENASTDENPEPRIMHASRPTYTLEQTAKEADIIANITVTKIVDVLEHEYDEDMFIEFTEYEATINHYFYDNLDYGEEINFIQSGSPNFLFDDDPLFEVGETYIIFLNEVDSEFGEVLGGTGGPQGRYNKVDDIFVRQVSPLDDTGLDELTEPELIQAINERSDEINIDLNTLE</sequence>
<organism evidence="2 3">
    <name type="scientific">Natronobacillus azotifigens</name>
    <dbReference type="NCBI Taxonomy" id="472978"/>
    <lineage>
        <taxon>Bacteria</taxon>
        <taxon>Bacillati</taxon>
        <taxon>Bacillota</taxon>
        <taxon>Bacilli</taxon>
        <taxon>Bacillales</taxon>
        <taxon>Bacillaceae</taxon>
        <taxon>Natronobacillus</taxon>
    </lineage>
</organism>
<evidence type="ECO:0000256" key="1">
    <source>
        <dbReference type="SAM" id="SignalP"/>
    </source>
</evidence>
<dbReference type="Proteomes" id="UP001084197">
    <property type="component" value="Unassembled WGS sequence"/>
</dbReference>
<dbReference type="AlphaFoldDB" id="A0A9J6RD61"/>
<keyword evidence="3" id="KW-1185">Reference proteome</keyword>
<reference evidence="2" key="1">
    <citation type="submission" date="2022-11" db="EMBL/GenBank/DDBJ databases">
        <title>WGS of Natronobacillus azotifigens 24KS-1, an anaerobic diazotrophic haloalkaliphile from soda-rich habitats.</title>
        <authorList>
            <person name="Sorokin D.Y."/>
            <person name="Merkel A.Y."/>
        </authorList>
    </citation>
    <scope>NUCLEOTIDE SEQUENCE</scope>
    <source>
        <strain evidence="2">24KS-1</strain>
    </source>
</reference>
<accession>A0A9J6RD61</accession>
<comment type="caution">
    <text evidence="2">The sequence shown here is derived from an EMBL/GenBank/DDBJ whole genome shotgun (WGS) entry which is preliminary data.</text>
</comment>
<feature type="chain" id="PRO_5039909398" evidence="1">
    <location>
        <begin position="26"/>
        <end position="195"/>
    </location>
</feature>
<dbReference type="PROSITE" id="PS51257">
    <property type="entry name" value="PROKAR_LIPOPROTEIN"/>
    <property type="match status" value="1"/>
</dbReference>
<dbReference type="RefSeq" id="WP_268780209.1">
    <property type="nucleotide sequence ID" value="NZ_JAPRAT010000017.1"/>
</dbReference>
<proteinExistence type="predicted"/>
<dbReference type="EMBL" id="JAPRAT010000017">
    <property type="protein sequence ID" value="MCZ0703437.1"/>
    <property type="molecule type" value="Genomic_DNA"/>
</dbReference>
<protein>
    <submittedName>
        <fullName evidence="2">Uncharacterized protein</fullName>
    </submittedName>
</protein>
<feature type="signal peptide" evidence="1">
    <location>
        <begin position="1"/>
        <end position="25"/>
    </location>
</feature>
<gene>
    <name evidence="2" type="ORF">OWO01_09430</name>
</gene>